<reference evidence="1 2" key="1">
    <citation type="journal article" date="2015" name="Nature">
        <title>rRNA introns, odd ribosomes, and small enigmatic genomes across a large radiation of phyla.</title>
        <authorList>
            <person name="Brown C.T."/>
            <person name="Hug L.A."/>
            <person name="Thomas B.C."/>
            <person name="Sharon I."/>
            <person name="Castelle C.J."/>
            <person name="Singh A."/>
            <person name="Wilkins M.J."/>
            <person name="Williams K.H."/>
            <person name="Banfield J.F."/>
        </authorList>
    </citation>
    <scope>NUCLEOTIDE SEQUENCE [LARGE SCALE GENOMIC DNA]</scope>
</reference>
<dbReference type="InterPro" id="IPR009097">
    <property type="entry name" value="Cyclic_Pdiesterase"/>
</dbReference>
<dbReference type="GO" id="GO:0004113">
    <property type="term" value="F:2',3'-cyclic-nucleotide 3'-phosphodiesterase activity"/>
    <property type="evidence" value="ECO:0007669"/>
    <property type="project" value="TreeGrafter"/>
</dbReference>
<dbReference type="Gene3D" id="3.90.1140.10">
    <property type="entry name" value="Cyclic phosphodiesterase"/>
    <property type="match status" value="1"/>
</dbReference>
<organism evidence="1 2">
    <name type="scientific">Candidatus Daviesbacteria bacterium GW2011_GWB1_36_5</name>
    <dbReference type="NCBI Taxonomy" id="1618426"/>
    <lineage>
        <taxon>Bacteria</taxon>
        <taxon>Candidatus Daviesiibacteriota</taxon>
    </lineage>
</organism>
<proteinExistence type="predicted"/>
<dbReference type="AlphaFoldDB" id="A0A0G0EKC3"/>
<dbReference type="Pfam" id="PF07823">
    <property type="entry name" value="CPDase"/>
    <property type="match status" value="1"/>
</dbReference>
<evidence type="ECO:0000313" key="1">
    <source>
        <dbReference type="EMBL" id="KKQ07488.1"/>
    </source>
</evidence>
<evidence type="ECO:0000313" key="2">
    <source>
        <dbReference type="Proteomes" id="UP000034492"/>
    </source>
</evidence>
<dbReference type="PANTHER" id="PTHR28141">
    <property type="entry name" value="2',3'-CYCLIC-NUCLEOTIDE 3'-PHOSPHODIESTERASE"/>
    <property type="match status" value="1"/>
</dbReference>
<dbReference type="GO" id="GO:0009187">
    <property type="term" value="P:cyclic nucleotide metabolic process"/>
    <property type="evidence" value="ECO:0007669"/>
    <property type="project" value="TreeGrafter"/>
</dbReference>
<gene>
    <name evidence="1" type="ORF">US19_C0044G0005</name>
</gene>
<protein>
    <submittedName>
        <fullName evidence="1">2 3 cyclic phosphodiesterase</fullName>
    </submittedName>
</protein>
<accession>A0A0G0EKC3</accession>
<comment type="caution">
    <text evidence="1">The sequence shown here is derived from an EMBL/GenBank/DDBJ whole genome shotgun (WGS) entry which is preliminary data.</text>
</comment>
<dbReference type="EMBL" id="LBSA01000044">
    <property type="protein sequence ID" value="KKQ07488.1"/>
    <property type="molecule type" value="Genomic_DNA"/>
</dbReference>
<dbReference type="SUPFAM" id="SSF55144">
    <property type="entry name" value="LigT-like"/>
    <property type="match status" value="1"/>
</dbReference>
<sequence length="166" mass="18789">MNSFSIWIVPSGDVKKKLEGVILDLSQKYNSPVFEPHMTLLGDISVDEKSVLEKAKILTSKIKPFTVELGEISFSTTYFQSVFVRIKSNAELMNANLAAKEIFGVDNNVFMPHISLLYGDYDMELREKVAKEIKLPSNLSFNVDKLVIIPSFPEPKDWKHLAKLPL</sequence>
<dbReference type="Proteomes" id="UP000034492">
    <property type="component" value="Unassembled WGS sequence"/>
</dbReference>
<dbReference type="PANTHER" id="PTHR28141:SF1">
    <property type="entry name" value="2',3'-CYCLIC-NUCLEOTIDE 3'-PHOSPHODIESTERASE"/>
    <property type="match status" value="1"/>
</dbReference>
<name>A0A0G0EKC3_9BACT</name>
<dbReference type="InterPro" id="IPR012386">
    <property type="entry name" value="Cyclic-nucl_3Pdiesterase"/>
</dbReference>